<protein>
    <recommendedName>
        <fullName evidence="5">Transmembrane protein</fullName>
    </recommendedName>
</protein>
<dbReference type="Proteomes" id="UP000799118">
    <property type="component" value="Unassembled WGS sequence"/>
</dbReference>
<dbReference type="AlphaFoldDB" id="A0A6A4HBH0"/>
<evidence type="ECO:0008006" key="5">
    <source>
        <dbReference type="Google" id="ProtNLM"/>
    </source>
</evidence>
<dbReference type="OrthoDB" id="2117972at2759"/>
<evidence type="ECO:0000313" key="3">
    <source>
        <dbReference type="EMBL" id="KAE9395073.1"/>
    </source>
</evidence>
<feature type="transmembrane region" description="Helical" evidence="2">
    <location>
        <begin position="294"/>
        <end position="317"/>
    </location>
</feature>
<feature type="region of interest" description="Disordered" evidence="1">
    <location>
        <begin position="397"/>
        <end position="422"/>
    </location>
</feature>
<organism evidence="3 4">
    <name type="scientific">Gymnopus androsaceus JB14</name>
    <dbReference type="NCBI Taxonomy" id="1447944"/>
    <lineage>
        <taxon>Eukaryota</taxon>
        <taxon>Fungi</taxon>
        <taxon>Dikarya</taxon>
        <taxon>Basidiomycota</taxon>
        <taxon>Agaricomycotina</taxon>
        <taxon>Agaricomycetes</taxon>
        <taxon>Agaricomycetidae</taxon>
        <taxon>Agaricales</taxon>
        <taxon>Marasmiineae</taxon>
        <taxon>Omphalotaceae</taxon>
        <taxon>Gymnopus</taxon>
    </lineage>
</organism>
<keyword evidence="2" id="KW-0812">Transmembrane</keyword>
<keyword evidence="4" id="KW-1185">Reference proteome</keyword>
<evidence type="ECO:0000313" key="4">
    <source>
        <dbReference type="Proteomes" id="UP000799118"/>
    </source>
</evidence>
<keyword evidence="2" id="KW-1133">Transmembrane helix</keyword>
<keyword evidence="2" id="KW-0472">Membrane</keyword>
<feature type="region of interest" description="Disordered" evidence="1">
    <location>
        <begin position="459"/>
        <end position="485"/>
    </location>
</feature>
<reference evidence="3" key="1">
    <citation type="journal article" date="2019" name="Environ. Microbiol.">
        <title>Fungal ecological strategies reflected in gene transcription - a case study of two litter decomposers.</title>
        <authorList>
            <person name="Barbi F."/>
            <person name="Kohler A."/>
            <person name="Barry K."/>
            <person name="Baskaran P."/>
            <person name="Daum C."/>
            <person name="Fauchery L."/>
            <person name="Ihrmark K."/>
            <person name="Kuo A."/>
            <person name="LaButti K."/>
            <person name="Lipzen A."/>
            <person name="Morin E."/>
            <person name="Grigoriev I.V."/>
            <person name="Henrissat B."/>
            <person name="Lindahl B."/>
            <person name="Martin F."/>
        </authorList>
    </citation>
    <scope>NUCLEOTIDE SEQUENCE</scope>
    <source>
        <strain evidence="3">JB14</strain>
    </source>
</reference>
<feature type="transmembrane region" description="Helical" evidence="2">
    <location>
        <begin position="81"/>
        <end position="102"/>
    </location>
</feature>
<dbReference type="EMBL" id="ML769538">
    <property type="protein sequence ID" value="KAE9395073.1"/>
    <property type="molecule type" value="Genomic_DNA"/>
</dbReference>
<feature type="transmembrane region" description="Helical" evidence="2">
    <location>
        <begin position="363"/>
        <end position="383"/>
    </location>
</feature>
<evidence type="ECO:0000256" key="2">
    <source>
        <dbReference type="SAM" id="Phobius"/>
    </source>
</evidence>
<proteinExistence type="predicted"/>
<feature type="transmembrane region" description="Helical" evidence="2">
    <location>
        <begin position="326"/>
        <end position="343"/>
    </location>
</feature>
<gene>
    <name evidence="3" type="ORF">BT96DRAFT_885946</name>
</gene>
<accession>A0A6A4HBH0</accession>
<evidence type="ECO:0000256" key="1">
    <source>
        <dbReference type="SAM" id="MobiDB-lite"/>
    </source>
</evidence>
<name>A0A6A4HBH0_9AGAR</name>
<sequence length="485" mass="53193">MGLQVHVPLLSSPRPRHSFDRLRSFHLIPGQGAVIPLATDNQLQAAVGGTITNQPSRKQKSLSKAVATLRAVAGEIPVPPIFYFGLAILCSLIFVLTIPSVFHGVTVDRFPFKGILDEVAQLNPGIVLLGENVDIDIDEPSTTIRWSVVACGEDYILPGSSGTHGSTLCGLPNLALYIYVDGDTNPTGTYDPALIPFDMSGERRSIQNLVQFDSDHVLDVHNDRLYPFDTYFLSSTLRATSFENSSVSISKLATINLTSSFVVETGDVESYVNSTNTPSRDLDMHISRPFEARLIALLLFASSWFLTHICIGSLILARRTKDVKPIVKLLIVNGAVVLGLPQLRNSMPDAPGLDGVLIDAIGFFPQMILTGFTVVILLLTAIARELDLSERYYTALPQHSPPPRQQTTTKLRPPPLPLPTSTTSEVAKYNIHRLTKHLKGEFVFPPVCVEELRSIPEESPVSPRHRRFQTTVGSGMSPKTERFPV</sequence>